<organism evidence="3 4">
    <name type="scientific">Linnemannia schmuckeri</name>
    <dbReference type="NCBI Taxonomy" id="64567"/>
    <lineage>
        <taxon>Eukaryota</taxon>
        <taxon>Fungi</taxon>
        <taxon>Fungi incertae sedis</taxon>
        <taxon>Mucoromycota</taxon>
        <taxon>Mortierellomycotina</taxon>
        <taxon>Mortierellomycetes</taxon>
        <taxon>Mortierellales</taxon>
        <taxon>Mortierellaceae</taxon>
        <taxon>Linnemannia</taxon>
    </lineage>
</organism>
<dbReference type="AlphaFoldDB" id="A0A9P5S5Y3"/>
<dbReference type="Proteomes" id="UP000748756">
    <property type="component" value="Unassembled WGS sequence"/>
</dbReference>
<accession>A0A9P5S5Y3</accession>
<feature type="region of interest" description="Disordered" evidence="1">
    <location>
        <begin position="1"/>
        <end position="26"/>
    </location>
</feature>
<reference evidence="3" key="1">
    <citation type="journal article" date="2020" name="Fungal Divers.">
        <title>Resolving the Mortierellaceae phylogeny through synthesis of multi-gene phylogenetics and phylogenomics.</title>
        <authorList>
            <person name="Vandepol N."/>
            <person name="Liber J."/>
            <person name="Desiro A."/>
            <person name="Na H."/>
            <person name="Kennedy M."/>
            <person name="Barry K."/>
            <person name="Grigoriev I.V."/>
            <person name="Miller A.N."/>
            <person name="O'Donnell K."/>
            <person name="Stajich J.E."/>
            <person name="Bonito G."/>
        </authorList>
    </citation>
    <scope>NUCLEOTIDE SEQUENCE</scope>
    <source>
        <strain evidence="3">NRRL 6426</strain>
    </source>
</reference>
<evidence type="ECO:0000313" key="3">
    <source>
        <dbReference type="EMBL" id="KAF9155384.1"/>
    </source>
</evidence>
<dbReference type="EMBL" id="JAAAUQ010000069">
    <property type="protein sequence ID" value="KAF9155384.1"/>
    <property type="molecule type" value="Genomic_DNA"/>
</dbReference>
<dbReference type="Pfam" id="PF12898">
    <property type="entry name" value="Stc1"/>
    <property type="match status" value="1"/>
</dbReference>
<comment type="caution">
    <text evidence="3">The sequence shown here is derived from an EMBL/GenBank/DDBJ whole genome shotgun (WGS) entry which is preliminary data.</text>
</comment>
<dbReference type="OrthoDB" id="3514033at2759"/>
<evidence type="ECO:0000256" key="1">
    <source>
        <dbReference type="SAM" id="MobiDB-lite"/>
    </source>
</evidence>
<evidence type="ECO:0000313" key="4">
    <source>
        <dbReference type="Proteomes" id="UP000748756"/>
    </source>
</evidence>
<gene>
    <name evidence="3" type="ORF">BG015_010034</name>
</gene>
<feature type="compositionally biased region" description="Polar residues" evidence="1">
    <location>
        <begin position="1"/>
        <end position="16"/>
    </location>
</feature>
<feature type="region of interest" description="Disordered" evidence="1">
    <location>
        <begin position="125"/>
        <end position="147"/>
    </location>
</feature>
<proteinExistence type="predicted"/>
<evidence type="ECO:0000259" key="2">
    <source>
        <dbReference type="Pfam" id="PF12898"/>
    </source>
</evidence>
<dbReference type="InterPro" id="IPR024630">
    <property type="entry name" value="Stc1"/>
</dbReference>
<keyword evidence="4" id="KW-1185">Reference proteome</keyword>
<sequence length="147" mass="16582">MSGYYSNNGNTSTMSRAPNPAHNRQIPTNIRAKGANGADGIYCYGCQQTKPRLAFSETQIKKAASSTAKKTHQPMCKNCTPTQPTTLKCLKCAKTLPMERFSKTQRKNQEMATCMNCRKYIEDDDSEEDYEIENDPEYYDGDIQDVL</sequence>
<name>A0A9P5S5Y3_9FUNG</name>
<feature type="domain" description="Stc1" evidence="2">
    <location>
        <begin position="43"/>
        <end position="118"/>
    </location>
</feature>
<protein>
    <recommendedName>
        <fullName evidence="2">Stc1 domain-containing protein</fullName>
    </recommendedName>
</protein>